<feature type="transmembrane region" description="Helical" evidence="1">
    <location>
        <begin position="128"/>
        <end position="149"/>
    </location>
</feature>
<reference evidence="2" key="2">
    <citation type="submission" date="2020-09" db="EMBL/GenBank/DDBJ databases">
        <authorList>
            <person name="Kikuchi T."/>
        </authorList>
    </citation>
    <scope>NUCLEOTIDE SEQUENCE</scope>
    <source>
        <strain evidence="2">Ka4C1</strain>
    </source>
</reference>
<name>A0A1I7RZY3_BURXY</name>
<keyword evidence="1" id="KW-0472">Membrane</keyword>
<dbReference type="EMBL" id="CAJFCV020000003">
    <property type="protein sequence ID" value="CAG9109150.1"/>
    <property type="molecule type" value="Genomic_DNA"/>
</dbReference>
<dbReference type="AlphaFoldDB" id="A0A1I7RZY3"/>
<evidence type="ECO:0000313" key="3">
    <source>
        <dbReference type="Proteomes" id="UP000095284"/>
    </source>
</evidence>
<dbReference type="Proteomes" id="UP000582659">
    <property type="component" value="Unassembled WGS sequence"/>
</dbReference>
<evidence type="ECO:0000313" key="5">
    <source>
        <dbReference type="WBParaSite" id="BXY_0630600.1"/>
    </source>
</evidence>
<sequence>MGIEDDDVMVKMCRWQIHVHKATFVLGFVYIVLGFFVGVSVLQTQDYVALVDCLLYVGSGGLLLHGNTKGKPRFYWPMMIFNGIHVMVSLIYFLYVFAVLIGLAEPSQPFDDIGDIGALIGYSTGERVGIAIGELLMCLMLSWFGYVVYRGYKYLLNGGLPF</sequence>
<dbReference type="OrthoDB" id="10285858at2759"/>
<evidence type="ECO:0000313" key="2">
    <source>
        <dbReference type="EMBL" id="CAD5222108.1"/>
    </source>
</evidence>
<dbReference type="Proteomes" id="UP000659654">
    <property type="component" value="Unassembled WGS sequence"/>
</dbReference>
<dbReference type="WBParaSite" id="BXY_0630600.1">
    <property type="protein sequence ID" value="BXY_0630600.1"/>
    <property type="gene ID" value="BXY_0630600"/>
</dbReference>
<evidence type="ECO:0000256" key="1">
    <source>
        <dbReference type="SAM" id="Phobius"/>
    </source>
</evidence>
<accession>A0A1I7RZY3</accession>
<keyword evidence="4" id="KW-1185">Reference proteome</keyword>
<protein>
    <submittedName>
        <fullName evidence="2">(pine wood nematode) hypothetical protein</fullName>
    </submittedName>
</protein>
<feature type="transmembrane region" description="Helical" evidence="1">
    <location>
        <begin position="21"/>
        <end position="41"/>
    </location>
</feature>
<feature type="transmembrane region" description="Helical" evidence="1">
    <location>
        <begin position="47"/>
        <end position="67"/>
    </location>
</feature>
<proteinExistence type="predicted"/>
<feature type="transmembrane region" description="Helical" evidence="1">
    <location>
        <begin position="79"/>
        <end position="104"/>
    </location>
</feature>
<dbReference type="EMBL" id="CAJFDI010000003">
    <property type="protein sequence ID" value="CAD5222108.1"/>
    <property type="molecule type" value="Genomic_DNA"/>
</dbReference>
<gene>
    <name evidence="2" type="ORF">BXYJ_LOCUS7076</name>
</gene>
<evidence type="ECO:0000313" key="4">
    <source>
        <dbReference type="Proteomes" id="UP000659654"/>
    </source>
</evidence>
<dbReference type="Proteomes" id="UP000095284">
    <property type="component" value="Unplaced"/>
</dbReference>
<keyword evidence="1" id="KW-0812">Transmembrane</keyword>
<reference evidence="5" key="1">
    <citation type="submission" date="2016-11" db="UniProtKB">
        <authorList>
            <consortium name="WormBaseParasite"/>
        </authorList>
    </citation>
    <scope>IDENTIFICATION</scope>
</reference>
<keyword evidence="1" id="KW-1133">Transmembrane helix</keyword>
<organism evidence="3 5">
    <name type="scientific">Bursaphelenchus xylophilus</name>
    <name type="common">Pinewood nematode worm</name>
    <name type="synonym">Aphelenchoides xylophilus</name>
    <dbReference type="NCBI Taxonomy" id="6326"/>
    <lineage>
        <taxon>Eukaryota</taxon>
        <taxon>Metazoa</taxon>
        <taxon>Ecdysozoa</taxon>
        <taxon>Nematoda</taxon>
        <taxon>Chromadorea</taxon>
        <taxon>Rhabditida</taxon>
        <taxon>Tylenchina</taxon>
        <taxon>Tylenchomorpha</taxon>
        <taxon>Aphelenchoidea</taxon>
        <taxon>Aphelenchoididae</taxon>
        <taxon>Bursaphelenchus</taxon>
    </lineage>
</organism>